<dbReference type="Pfam" id="PF05368">
    <property type="entry name" value="NmrA"/>
    <property type="match status" value="1"/>
</dbReference>
<dbReference type="Gene3D" id="3.90.25.10">
    <property type="entry name" value="UDP-galactose 4-epimerase, domain 1"/>
    <property type="match status" value="1"/>
</dbReference>
<feature type="domain" description="NmrA-like" evidence="1">
    <location>
        <begin position="6"/>
        <end position="231"/>
    </location>
</feature>
<evidence type="ECO:0000313" key="2">
    <source>
        <dbReference type="EMBL" id="KAK4457253.1"/>
    </source>
</evidence>
<dbReference type="PANTHER" id="PTHR47129">
    <property type="entry name" value="QUINONE OXIDOREDUCTASE 2"/>
    <property type="match status" value="1"/>
</dbReference>
<sequence length="298" mass="33347">MALKYLITGATGGLGKQVLRHFVENVPLSEFAAASSKASNRFMFEDRGIAFRHVDYNDPESLDTGLRDVENLLFVSSSGLGRIEQHGSLINAAKKAGVKHVWYTSLAFGGFENSSRSPVQAEHVETERLLKESGLTYTSIREGAYAEAFPLFLDWQLERTKLILPADGEVAFTLRADLGEATARIMIRGGYENQIVLLTAGETITARRIVDVINETTGRQIKLEIVSREEYIRRSSTEDTRGKPKEHFEMIATIWNDIADGALSTIHPLMRGILGREPTKPRDALRLLLTEDRDYMYP</sequence>
<dbReference type="InterPro" id="IPR052718">
    <property type="entry name" value="NmrA-type_oxidoreductase"/>
</dbReference>
<dbReference type="CDD" id="cd05269">
    <property type="entry name" value="TMR_SDR_a"/>
    <property type="match status" value="1"/>
</dbReference>
<comment type="caution">
    <text evidence="2">The sequence shown here is derived from an EMBL/GenBank/DDBJ whole genome shotgun (WGS) entry which is preliminary data.</text>
</comment>
<dbReference type="AlphaFoldDB" id="A0AAV9HA04"/>
<dbReference type="EMBL" id="MU865126">
    <property type="protein sequence ID" value="KAK4457253.1"/>
    <property type="molecule type" value="Genomic_DNA"/>
</dbReference>
<organism evidence="2 3">
    <name type="scientific">Cladorrhinum samala</name>
    <dbReference type="NCBI Taxonomy" id="585594"/>
    <lineage>
        <taxon>Eukaryota</taxon>
        <taxon>Fungi</taxon>
        <taxon>Dikarya</taxon>
        <taxon>Ascomycota</taxon>
        <taxon>Pezizomycotina</taxon>
        <taxon>Sordariomycetes</taxon>
        <taxon>Sordariomycetidae</taxon>
        <taxon>Sordariales</taxon>
        <taxon>Podosporaceae</taxon>
        <taxon>Cladorrhinum</taxon>
    </lineage>
</organism>
<gene>
    <name evidence="2" type="ORF">QBC42DRAFT_213124</name>
</gene>
<accession>A0AAV9HA04</accession>
<dbReference type="InterPro" id="IPR008030">
    <property type="entry name" value="NmrA-like"/>
</dbReference>
<dbReference type="SUPFAM" id="SSF51735">
    <property type="entry name" value="NAD(P)-binding Rossmann-fold domains"/>
    <property type="match status" value="1"/>
</dbReference>
<evidence type="ECO:0000259" key="1">
    <source>
        <dbReference type="Pfam" id="PF05368"/>
    </source>
</evidence>
<reference evidence="2" key="2">
    <citation type="submission" date="2023-06" db="EMBL/GenBank/DDBJ databases">
        <authorList>
            <consortium name="Lawrence Berkeley National Laboratory"/>
            <person name="Mondo S.J."/>
            <person name="Hensen N."/>
            <person name="Bonometti L."/>
            <person name="Westerberg I."/>
            <person name="Brannstrom I.O."/>
            <person name="Guillou S."/>
            <person name="Cros-Aarteil S."/>
            <person name="Calhoun S."/>
            <person name="Haridas S."/>
            <person name="Kuo A."/>
            <person name="Pangilinan J."/>
            <person name="Riley R."/>
            <person name="Labutti K."/>
            <person name="Andreopoulos B."/>
            <person name="Lipzen A."/>
            <person name="Chen C."/>
            <person name="Yanf M."/>
            <person name="Daum C."/>
            <person name="Ng V."/>
            <person name="Clum A."/>
            <person name="Steindorff A."/>
            <person name="Ohm R."/>
            <person name="Martin F."/>
            <person name="Silar P."/>
            <person name="Natvig D."/>
            <person name="Lalanne C."/>
            <person name="Gautier V."/>
            <person name="Ament-Velasquez S.L."/>
            <person name="Kruys A."/>
            <person name="Hutchinson M.I."/>
            <person name="Powell A.J."/>
            <person name="Barry K."/>
            <person name="Miller A.N."/>
            <person name="Grigoriev I.V."/>
            <person name="Debuchy R."/>
            <person name="Gladieux P."/>
            <person name="Thoren M.H."/>
            <person name="Johannesson H."/>
        </authorList>
    </citation>
    <scope>NUCLEOTIDE SEQUENCE</scope>
    <source>
        <strain evidence="2">PSN324</strain>
    </source>
</reference>
<name>A0AAV9HA04_9PEZI</name>
<evidence type="ECO:0000313" key="3">
    <source>
        <dbReference type="Proteomes" id="UP001321749"/>
    </source>
</evidence>
<dbReference type="PANTHER" id="PTHR47129:SF1">
    <property type="entry name" value="NMRA-LIKE DOMAIN-CONTAINING PROTEIN"/>
    <property type="match status" value="1"/>
</dbReference>
<dbReference type="InterPro" id="IPR036291">
    <property type="entry name" value="NAD(P)-bd_dom_sf"/>
</dbReference>
<proteinExistence type="predicted"/>
<dbReference type="Proteomes" id="UP001321749">
    <property type="component" value="Unassembled WGS sequence"/>
</dbReference>
<protein>
    <submittedName>
        <fullName evidence="2">NmrA-like family protein</fullName>
    </submittedName>
</protein>
<dbReference type="Gene3D" id="3.40.50.720">
    <property type="entry name" value="NAD(P)-binding Rossmann-like Domain"/>
    <property type="match status" value="1"/>
</dbReference>
<keyword evidence="3" id="KW-1185">Reference proteome</keyword>
<reference evidence="2" key="1">
    <citation type="journal article" date="2023" name="Mol. Phylogenet. Evol.">
        <title>Genome-scale phylogeny and comparative genomics of the fungal order Sordariales.</title>
        <authorList>
            <person name="Hensen N."/>
            <person name="Bonometti L."/>
            <person name="Westerberg I."/>
            <person name="Brannstrom I.O."/>
            <person name="Guillou S."/>
            <person name="Cros-Aarteil S."/>
            <person name="Calhoun S."/>
            <person name="Haridas S."/>
            <person name="Kuo A."/>
            <person name="Mondo S."/>
            <person name="Pangilinan J."/>
            <person name="Riley R."/>
            <person name="LaButti K."/>
            <person name="Andreopoulos B."/>
            <person name="Lipzen A."/>
            <person name="Chen C."/>
            <person name="Yan M."/>
            <person name="Daum C."/>
            <person name="Ng V."/>
            <person name="Clum A."/>
            <person name="Steindorff A."/>
            <person name="Ohm R.A."/>
            <person name="Martin F."/>
            <person name="Silar P."/>
            <person name="Natvig D.O."/>
            <person name="Lalanne C."/>
            <person name="Gautier V."/>
            <person name="Ament-Velasquez S.L."/>
            <person name="Kruys A."/>
            <person name="Hutchinson M.I."/>
            <person name="Powell A.J."/>
            <person name="Barry K."/>
            <person name="Miller A.N."/>
            <person name="Grigoriev I.V."/>
            <person name="Debuchy R."/>
            <person name="Gladieux P."/>
            <person name="Hiltunen Thoren M."/>
            <person name="Johannesson H."/>
        </authorList>
    </citation>
    <scope>NUCLEOTIDE SEQUENCE</scope>
    <source>
        <strain evidence="2">PSN324</strain>
    </source>
</reference>